<dbReference type="CDD" id="cd10911">
    <property type="entry name" value="PIN_LabA"/>
    <property type="match status" value="1"/>
</dbReference>
<organism evidence="2 3">
    <name type="scientific">Halapricum salinum</name>
    <dbReference type="NCBI Taxonomy" id="1457250"/>
    <lineage>
        <taxon>Archaea</taxon>
        <taxon>Methanobacteriati</taxon>
        <taxon>Methanobacteriota</taxon>
        <taxon>Stenosarchaea group</taxon>
        <taxon>Halobacteria</taxon>
        <taxon>Halobacteriales</taxon>
        <taxon>Haloarculaceae</taxon>
        <taxon>Halapricum</taxon>
    </lineage>
</organism>
<proteinExistence type="predicted"/>
<protein>
    <submittedName>
        <fullName evidence="2">NYN domain-containing protein</fullName>
    </submittedName>
</protein>
<feature type="domain" description="NYN" evidence="1">
    <location>
        <begin position="11"/>
        <end position="158"/>
    </location>
</feature>
<gene>
    <name evidence="2" type="ORF">DV733_07730</name>
</gene>
<dbReference type="AlphaFoldDB" id="A0A4D6HD47"/>
<dbReference type="InterPro" id="IPR047140">
    <property type="entry name" value="LabA"/>
</dbReference>
<dbReference type="EMBL" id="CP031310">
    <property type="protein sequence ID" value="QCC51136.1"/>
    <property type="molecule type" value="Genomic_DNA"/>
</dbReference>
<dbReference type="GO" id="GO:0004540">
    <property type="term" value="F:RNA nuclease activity"/>
    <property type="evidence" value="ECO:0007669"/>
    <property type="project" value="InterPro"/>
</dbReference>
<dbReference type="Gene3D" id="3.40.50.1010">
    <property type="entry name" value="5'-nuclease"/>
    <property type="match status" value="1"/>
</dbReference>
<evidence type="ECO:0000313" key="2">
    <source>
        <dbReference type="EMBL" id="QCC51136.1"/>
    </source>
</evidence>
<evidence type="ECO:0000313" key="3">
    <source>
        <dbReference type="Proteomes" id="UP000296706"/>
    </source>
</evidence>
<keyword evidence="3" id="KW-1185">Reference proteome</keyword>
<accession>A0A4D6HD47</accession>
<evidence type="ECO:0000259" key="1">
    <source>
        <dbReference type="Pfam" id="PF01936"/>
    </source>
</evidence>
<dbReference type="Proteomes" id="UP000296706">
    <property type="component" value="Chromosome"/>
</dbReference>
<dbReference type="GeneID" id="39847745"/>
<dbReference type="PANTHER" id="PTHR35458:SF8">
    <property type="entry name" value="SLR0650 PROTEIN"/>
    <property type="match status" value="1"/>
</dbReference>
<dbReference type="KEGG" id="hsn:DV733_07730"/>
<name>A0A4D6HD47_9EURY</name>
<dbReference type="InterPro" id="IPR021139">
    <property type="entry name" value="NYN"/>
</dbReference>
<dbReference type="RefSeq" id="WP_049995250.1">
    <property type="nucleotide sequence ID" value="NZ_CP031310.1"/>
</dbReference>
<dbReference type="PANTHER" id="PTHR35458">
    <property type="entry name" value="SLR0755 PROTEIN"/>
    <property type="match status" value="1"/>
</dbReference>
<dbReference type="Pfam" id="PF01936">
    <property type="entry name" value="NYN"/>
    <property type="match status" value="1"/>
</dbReference>
<dbReference type="OrthoDB" id="295810at2157"/>
<reference evidence="2 3" key="1">
    <citation type="journal article" date="2019" name="Nat. Commun.">
        <title>A new type of DNA phosphorothioation-based antiviral system in archaea.</title>
        <authorList>
            <person name="Xiong L."/>
            <person name="Liu S."/>
            <person name="Chen S."/>
            <person name="Xiao Y."/>
            <person name="Zhu B."/>
            <person name="Gao Y."/>
            <person name="Zhang Y."/>
            <person name="Chen B."/>
            <person name="Luo J."/>
            <person name="Deng Z."/>
            <person name="Chen X."/>
            <person name="Wang L."/>
            <person name="Chen S."/>
        </authorList>
    </citation>
    <scope>NUCLEOTIDE SEQUENCE [LARGE SCALE GENOMIC DNA]</scope>
    <source>
        <strain evidence="2 3">CBA1105</strain>
    </source>
</reference>
<sequence length="167" mass="18378">MTRSETHGTQRVAVLADSQNLYHTARSLHEQNIDYAELLDAAVDGRSLTRAIAYVIKANAPEEETFFEALVDIGFETRIKEIRTFGDGSKKADWDVGMSLDAVSLADHVDAIALCTGDGDFARLCTHLQHEGVRVDALSFRESTAESLIDAADGFIDLSEDTDRFLL</sequence>